<dbReference type="AlphaFoldDB" id="A0A445IJI2"/>
<organism evidence="1 2">
    <name type="scientific">Glycine soja</name>
    <name type="common">Wild soybean</name>
    <dbReference type="NCBI Taxonomy" id="3848"/>
    <lineage>
        <taxon>Eukaryota</taxon>
        <taxon>Viridiplantae</taxon>
        <taxon>Streptophyta</taxon>
        <taxon>Embryophyta</taxon>
        <taxon>Tracheophyta</taxon>
        <taxon>Spermatophyta</taxon>
        <taxon>Magnoliopsida</taxon>
        <taxon>eudicotyledons</taxon>
        <taxon>Gunneridae</taxon>
        <taxon>Pentapetalae</taxon>
        <taxon>rosids</taxon>
        <taxon>fabids</taxon>
        <taxon>Fabales</taxon>
        <taxon>Fabaceae</taxon>
        <taxon>Papilionoideae</taxon>
        <taxon>50 kb inversion clade</taxon>
        <taxon>NPAAA clade</taxon>
        <taxon>indigoferoid/millettioid clade</taxon>
        <taxon>Phaseoleae</taxon>
        <taxon>Glycine</taxon>
        <taxon>Glycine subgen. Soja</taxon>
    </lineage>
</organism>
<dbReference type="Gramene" id="XM_028327675.1">
    <property type="protein sequence ID" value="XP_028183476.1"/>
    <property type="gene ID" value="LOC114370358"/>
</dbReference>
<dbReference type="Proteomes" id="UP000289340">
    <property type="component" value="Chromosome 10"/>
</dbReference>
<gene>
    <name evidence="1" type="ORF">D0Y65_026321</name>
</gene>
<protein>
    <submittedName>
        <fullName evidence="1">Uncharacterized protein</fullName>
    </submittedName>
</protein>
<reference evidence="1 2" key="1">
    <citation type="submission" date="2018-09" db="EMBL/GenBank/DDBJ databases">
        <title>A high-quality reference genome of wild soybean provides a powerful tool to mine soybean genomes.</title>
        <authorList>
            <person name="Xie M."/>
            <person name="Chung C.Y.L."/>
            <person name="Li M.-W."/>
            <person name="Wong F.-L."/>
            <person name="Chan T.-F."/>
            <person name="Lam H.-M."/>
        </authorList>
    </citation>
    <scope>NUCLEOTIDE SEQUENCE [LARGE SCALE GENOMIC DNA]</scope>
    <source>
        <strain evidence="2">cv. W05</strain>
        <tissue evidence="1">Hypocotyl of etiolated seedlings</tissue>
    </source>
</reference>
<proteinExistence type="predicted"/>
<accession>A0A445IJI2</accession>
<evidence type="ECO:0000313" key="1">
    <source>
        <dbReference type="EMBL" id="RZB86206.1"/>
    </source>
</evidence>
<name>A0A445IJI2_GLYSO</name>
<evidence type="ECO:0000313" key="2">
    <source>
        <dbReference type="Proteomes" id="UP000289340"/>
    </source>
</evidence>
<dbReference type="EMBL" id="QZWG01000010">
    <property type="protein sequence ID" value="RZB86206.1"/>
    <property type="molecule type" value="Genomic_DNA"/>
</dbReference>
<sequence>MAKSSSTTTPQKPFLNLDPLFLKTPSYTSLKDVLPFSAAACNSPAASHHQYVSIRNRLVKQAAWAYLQPMSISPSGPSGPHFFRHFYNRFSSPTHNNNPLTTCLSFIYRTLHRILHAIPCFLHVFEE</sequence>
<dbReference type="PANTHER" id="PTHR34569:SF2">
    <property type="entry name" value="EXPRESSED PROTEIN"/>
    <property type="match status" value="1"/>
</dbReference>
<dbReference type="PANTHER" id="PTHR34569">
    <property type="entry name" value="EXPRESSED PROTEIN"/>
    <property type="match status" value="1"/>
</dbReference>
<comment type="caution">
    <text evidence="1">The sequence shown here is derived from an EMBL/GenBank/DDBJ whole genome shotgun (WGS) entry which is preliminary data.</text>
</comment>
<keyword evidence="2" id="KW-1185">Reference proteome</keyword>